<name>A0A118DQM7_9BURK</name>
<gene>
    <name evidence="2" type="ORF">WS67_03475</name>
</gene>
<protein>
    <recommendedName>
        <fullName evidence="1">RES domain-containing protein</fullName>
    </recommendedName>
</protein>
<dbReference type="InterPro" id="IPR014914">
    <property type="entry name" value="RES_dom"/>
</dbReference>
<comment type="caution">
    <text evidence="2">The sequence shown here is derived from an EMBL/GenBank/DDBJ whole genome shotgun (WGS) entry which is preliminary data.</text>
</comment>
<dbReference type="AlphaFoldDB" id="A0A118DQM7"/>
<evidence type="ECO:0000313" key="3">
    <source>
        <dbReference type="Proteomes" id="UP000062788"/>
    </source>
</evidence>
<dbReference type="EMBL" id="LOWA01000007">
    <property type="protein sequence ID" value="KVE30169.1"/>
    <property type="molecule type" value="Genomic_DNA"/>
</dbReference>
<proteinExistence type="predicted"/>
<organism evidence="2 3">
    <name type="scientific">Burkholderia singularis</name>
    <dbReference type="NCBI Taxonomy" id="1503053"/>
    <lineage>
        <taxon>Bacteria</taxon>
        <taxon>Pseudomonadati</taxon>
        <taxon>Pseudomonadota</taxon>
        <taxon>Betaproteobacteria</taxon>
        <taxon>Burkholderiales</taxon>
        <taxon>Burkholderiaceae</taxon>
        <taxon>Burkholderia</taxon>
        <taxon>pseudomallei group</taxon>
    </lineage>
</organism>
<evidence type="ECO:0000313" key="2">
    <source>
        <dbReference type="EMBL" id="KVE30169.1"/>
    </source>
</evidence>
<dbReference type="RefSeq" id="WP_059512530.1">
    <property type="nucleotide sequence ID" value="NZ_LOWA01000007.1"/>
</dbReference>
<dbReference type="Pfam" id="PF08808">
    <property type="entry name" value="RES"/>
    <property type="match status" value="1"/>
</dbReference>
<accession>A0A118DQM7</accession>
<dbReference type="SMART" id="SM00953">
    <property type="entry name" value="RES"/>
    <property type="match status" value="1"/>
</dbReference>
<dbReference type="Proteomes" id="UP000062788">
    <property type="component" value="Unassembled WGS sequence"/>
</dbReference>
<dbReference type="OrthoDB" id="9789501at2"/>
<feature type="domain" description="RES" evidence="1">
    <location>
        <begin position="18"/>
        <end position="143"/>
    </location>
</feature>
<keyword evidence="3" id="KW-1185">Reference proteome</keyword>
<reference evidence="2 3" key="1">
    <citation type="submission" date="2015-11" db="EMBL/GenBank/DDBJ databases">
        <title>Expanding the genomic diversity of Burkholderia species for the development of highly accurate diagnostics.</title>
        <authorList>
            <person name="Sahl J."/>
            <person name="Keim P."/>
            <person name="Wagner D."/>
        </authorList>
    </citation>
    <scope>NUCLEOTIDE SEQUENCE [LARGE SCALE GENOMIC DNA]</scope>
    <source>
        <strain evidence="2 3">TSV85</strain>
    </source>
</reference>
<sequence length="155" mass="17082">MKLFRLAKDKPGKYRADDLSGTGAAVAGGRWNPIGMPALYTSLNASTAVLEVRVHASGFVPAANFFLVEVDVPDELIDTGYEPALPSDWNELTIPPSTIEIGRKWLTEANSVAMKVRSVVCPADWNVILNPLHVDFQRVTVSRQEPFALDSRLFR</sequence>
<evidence type="ECO:0000259" key="1">
    <source>
        <dbReference type="SMART" id="SM00953"/>
    </source>
</evidence>